<keyword evidence="4" id="KW-0449">Lipoprotein</keyword>
<dbReference type="SMART" id="SM00062">
    <property type="entry name" value="PBPb"/>
    <property type="match status" value="1"/>
</dbReference>
<dbReference type="RefSeq" id="WP_110395541.1">
    <property type="nucleotide sequence ID" value="NZ_JADIJL010000006.1"/>
</dbReference>
<dbReference type="CDD" id="cd01071">
    <property type="entry name" value="PBP2_PhnD_like"/>
    <property type="match status" value="1"/>
</dbReference>
<dbReference type="AlphaFoldDB" id="A0A2V3VX94"/>
<dbReference type="SUPFAM" id="SSF53850">
    <property type="entry name" value="Periplasmic binding protein-like II"/>
    <property type="match status" value="1"/>
</dbReference>
<organism evidence="8 9">
    <name type="scientific">Pseudogracilibacillus auburnensis</name>
    <dbReference type="NCBI Taxonomy" id="1494959"/>
    <lineage>
        <taxon>Bacteria</taxon>
        <taxon>Bacillati</taxon>
        <taxon>Bacillota</taxon>
        <taxon>Bacilli</taxon>
        <taxon>Bacillales</taxon>
        <taxon>Bacillaceae</taxon>
        <taxon>Pseudogracilibacillus</taxon>
    </lineage>
</organism>
<dbReference type="OrthoDB" id="9776786at2"/>
<dbReference type="NCBIfam" id="TIGR01098">
    <property type="entry name" value="3A0109s03R"/>
    <property type="match status" value="1"/>
</dbReference>
<dbReference type="PANTHER" id="PTHR35841:SF1">
    <property type="entry name" value="PHOSPHONATES-BINDING PERIPLASMIC PROTEIN"/>
    <property type="match status" value="1"/>
</dbReference>
<accession>A0A2V3VX94</accession>
<dbReference type="PROSITE" id="PS51257">
    <property type="entry name" value="PROKAR_LIPOPROTEIN"/>
    <property type="match status" value="1"/>
</dbReference>
<evidence type="ECO:0000256" key="5">
    <source>
        <dbReference type="SAM" id="MobiDB-lite"/>
    </source>
</evidence>
<reference evidence="8 9" key="1">
    <citation type="submission" date="2018-05" db="EMBL/GenBank/DDBJ databases">
        <title>Genomic Encyclopedia of Type Strains, Phase IV (KMG-IV): sequencing the most valuable type-strain genomes for metagenomic binning, comparative biology and taxonomic classification.</title>
        <authorList>
            <person name="Goeker M."/>
        </authorList>
    </citation>
    <scope>NUCLEOTIDE SEQUENCE [LARGE SCALE GENOMIC DNA]</scope>
    <source>
        <strain evidence="8 9">DSM 28556</strain>
    </source>
</reference>
<feature type="chain" id="PRO_5038818817" evidence="6">
    <location>
        <begin position="20"/>
        <end position="329"/>
    </location>
</feature>
<feature type="signal peptide" evidence="6">
    <location>
        <begin position="1"/>
        <end position="19"/>
    </location>
</feature>
<keyword evidence="9" id="KW-1185">Reference proteome</keyword>
<comment type="caution">
    <text evidence="8">The sequence shown here is derived from an EMBL/GenBank/DDBJ whole genome shotgun (WGS) entry which is preliminary data.</text>
</comment>
<evidence type="ECO:0000256" key="2">
    <source>
        <dbReference type="ARBA" id="ARBA00022729"/>
    </source>
</evidence>
<protein>
    <submittedName>
        <fullName evidence="8">Phosphonate transport system substrate-binding protein</fullName>
    </submittedName>
</protein>
<dbReference type="EMBL" id="QJJQ01000007">
    <property type="protein sequence ID" value="PXW86643.1"/>
    <property type="molecule type" value="Genomic_DNA"/>
</dbReference>
<evidence type="ECO:0000256" key="1">
    <source>
        <dbReference type="ARBA" id="ARBA00007162"/>
    </source>
</evidence>
<sequence length="329" mass="36105">MKRILFIGLTILFSLCVLAACGNDGEGASSTENEDAENQEETNEDTEVQEENDGEELEELKVQFVPSQNADTLEAKAKPLEDLLSNELGIPVTVSVSTDYNTIVEAMKSDQVDVGFLPPTAYVLAHEQVAADVILQAQRFGVHDDGSATEELVDSYKSIFIVKADSDINSIEDLKGKKIGYQNVTSSAGFVWPAATLMEAGIHPLNDVESVTLKGHDQAVIALLNGDIDAAVTFQDARNVVVSDYENVFEDTKILEFTEDIPNDTIAVRPAISDEMKEAITQAFIAIGQDEEGQEIIRDIYSHEGYVESQDSNFDIVREYEEKVSNEVQ</sequence>
<dbReference type="GO" id="GO:0043190">
    <property type="term" value="C:ATP-binding cassette (ABC) transporter complex"/>
    <property type="evidence" value="ECO:0007669"/>
    <property type="project" value="InterPro"/>
</dbReference>
<keyword evidence="2 6" id="KW-0732">Signal</keyword>
<evidence type="ECO:0000313" key="8">
    <source>
        <dbReference type="EMBL" id="PXW86643.1"/>
    </source>
</evidence>
<name>A0A2V3VX94_9BACI</name>
<dbReference type="PANTHER" id="PTHR35841">
    <property type="entry name" value="PHOSPHONATES-BINDING PERIPLASMIC PROTEIN"/>
    <property type="match status" value="1"/>
</dbReference>
<dbReference type="Pfam" id="PF12974">
    <property type="entry name" value="Phosphonate-bd"/>
    <property type="match status" value="1"/>
</dbReference>
<feature type="compositionally biased region" description="Acidic residues" evidence="5">
    <location>
        <begin position="32"/>
        <end position="55"/>
    </location>
</feature>
<dbReference type="Proteomes" id="UP000247978">
    <property type="component" value="Unassembled WGS sequence"/>
</dbReference>
<evidence type="ECO:0000256" key="6">
    <source>
        <dbReference type="SAM" id="SignalP"/>
    </source>
</evidence>
<feature type="domain" description="Solute-binding protein family 3/N-terminal" evidence="7">
    <location>
        <begin position="59"/>
        <end position="304"/>
    </location>
</feature>
<evidence type="ECO:0000259" key="7">
    <source>
        <dbReference type="SMART" id="SM00062"/>
    </source>
</evidence>
<comment type="similarity">
    <text evidence="1">Belongs to the phosphate/phosphite/phosphonate binding protein family.</text>
</comment>
<proteinExistence type="inferred from homology"/>
<evidence type="ECO:0000313" key="9">
    <source>
        <dbReference type="Proteomes" id="UP000247978"/>
    </source>
</evidence>
<dbReference type="InterPro" id="IPR005770">
    <property type="entry name" value="PhnD"/>
</dbReference>
<evidence type="ECO:0000256" key="3">
    <source>
        <dbReference type="ARBA" id="ARBA00023139"/>
    </source>
</evidence>
<feature type="region of interest" description="Disordered" evidence="5">
    <location>
        <begin position="25"/>
        <end position="55"/>
    </location>
</feature>
<dbReference type="GO" id="GO:0055085">
    <property type="term" value="P:transmembrane transport"/>
    <property type="evidence" value="ECO:0007669"/>
    <property type="project" value="InterPro"/>
</dbReference>
<keyword evidence="3" id="KW-0564">Palmitate</keyword>
<dbReference type="Gene3D" id="3.40.190.10">
    <property type="entry name" value="Periplasmic binding protein-like II"/>
    <property type="match status" value="2"/>
</dbReference>
<dbReference type="InterPro" id="IPR001638">
    <property type="entry name" value="Solute-binding_3/MltF_N"/>
</dbReference>
<gene>
    <name evidence="8" type="ORF">DFR56_107164</name>
</gene>
<evidence type="ECO:0000256" key="4">
    <source>
        <dbReference type="ARBA" id="ARBA00023288"/>
    </source>
</evidence>